<evidence type="ECO:0000256" key="2">
    <source>
        <dbReference type="ARBA" id="ARBA00022806"/>
    </source>
</evidence>
<dbReference type="EMBL" id="BAAANT010000012">
    <property type="protein sequence ID" value="GAA2141730.1"/>
    <property type="molecule type" value="Genomic_DNA"/>
</dbReference>
<dbReference type="RefSeq" id="WP_344464261.1">
    <property type="nucleotide sequence ID" value="NZ_BAAANT010000012.1"/>
</dbReference>
<protein>
    <recommendedName>
        <fullName evidence="4">PD-(D/E)XK endonuclease-like domain-containing protein</fullName>
    </recommendedName>
</protein>
<evidence type="ECO:0000256" key="3">
    <source>
        <dbReference type="ARBA" id="ARBA00023204"/>
    </source>
</evidence>
<keyword evidence="6" id="KW-1185">Reference proteome</keyword>
<keyword evidence="2" id="KW-0067">ATP-binding</keyword>
<keyword evidence="1" id="KW-0227">DNA damage</keyword>
<comment type="caution">
    <text evidence="5">The sequence shown here is derived from an EMBL/GenBank/DDBJ whole genome shotgun (WGS) entry which is preliminary data.</text>
</comment>
<name>A0ABN2ZG62_9ACTN</name>
<accession>A0ABN2ZG62</accession>
<keyword evidence="2" id="KW-0378">Hydrolase</keyword>
<keyword evidence="2" id="KW-0347">Helicase</keyword>
<proteinExistence type="predicted"/>
<gene>
    <name evidence="5" type="ORF">GCM10009760_26210</name>
</gene>
<dbReference type="Gene3D" id="3.90.320.10">
    <property type="match status" value="1"/>
</dbReference>
<evidence type="ECO:0000313" key="6">
    <source>
        <dbReference type="Proteomes" id="UP001422759"/>
    </source>
</evidence>
<feature type="domain" description="PD-(D/E)XK endonuclease-like" evidence="4">
    <location>
        <begin position="4"/>
        <end position="286"/>
    </location>
</feature>
<evidence type="ECO:0000313" key="5">
    <source>
        <dbReference type="EMBL" id="GAA2141730.1"/>
    </source>
</evidence>
<dbReference type="InterPro" id="IPR038726">
    <property type="entry name" value="PDDEXK_AddAB-type"/>
</dbReference>
<keyword evidence="2" id="KW-0547">Nucleotide-binding</keyword>
<dbReference type="Pfam" id="PF12705">
    <property type="entry name" value="PDDEXK_1"/>
    <property type="match status" value="1"/>
</dbReference>
<sequence>MRSVTASELGAWRRCRRKWWLTYHRQLGPIRPDTVNAAALGTLVHLGLEAHYTAADSRDPAAVVRARAEQDTAELEQTGQHTKAAKAAKQADLAVTIVTGYLQWLAETGADDDLEVIAAEQAITAPVPALPGVQLLGKLDLRVRRHSDGARLFFDHKTVQSIDQHEQTAHMSPQFKHYALLEQLDLQARQGQGQVADGERTGGAIVNMLRKVGRSATSRPPFYGRWEVSFNRIALRHYAEQAFALIRETERAGLLLDLPDANPHAIVPPTVTRDCAWDCPFKPVCPMFDDGSDAEGVLGIAYTWTDPLARYAEGGRPDSEEFAA</sequence>
<reference evidence="5 6" key="1">
    <citation type="journal article" date="2019" name="Int. J. Syst. Evol. Microbiol.">
        <title>The Global Catalogue of Microorganisms (GCM) 10K type strain sequencing project: providing services to taxonomists for standard genome sequencing and annotation.</title>
        <authorList>
            <consortium name="The Broad Institute Genomics Platform"/>
            <consortium name="The Broad Institute Genome Sequencing Center for Infectious Disease"/>
            <person name="Wu L."/>
            <person name="Ma J."/>
        </authorList>
    </citation>
    <scope>NUCLEOTIDE SEQUENCE [LARGE SCALE GENOMIC DNA]</scope>
    <source>
        <strain evidence="5 6">JCM 14560</strain>
    </source>
</reference>
<dbReference type="InterPro" id="IPR011604">
    <property type="entry name" value="PDDEXK-like_dom_sf"/>
</dbReference>
<evidence type="ECO:0000256" key="1">
    <source>
        <dbReference type="ARBA" id="ARBA00022763"/>
    </source>
</evidence>
<dbReference type="Proteomes" id="UP001422759">
    <property type="component" value="Unassembled WGS sequence"/>
</dbReference>
<evidence type="ECO:0000259" key="4">
    <source>
        <dbReference type="Pfam" id="PF12705"/>
    </source>
</evidence>
<keyword evidence="3" id="KW-0234">DNA repair</keyword>
<organism evidence="5 6">
    <name type="scientific">Kitasatospora kazusensis</name>
    <dbReference type="NCBI Taxonomy" id="407974"/>
    <lineage>
        <taxon>Bacteria</taxon>
        <taxon>Bacillati</taxon>
        <taxon>Actinomycetota</taxon>
        <taxon>Actinomycetes</taxon>
        <taxon>Kitasatosporales</taxon>
        <taxon>Streptomycetaceae</taxon>
        <taxon>Kitasatospora</taxon>
    </lineage>
</organism>